<dbReference type="InterPro" id="IPR021440">
    <property type="entry name" value="DUF3089"/>
</dbReference>
<dbReference type="Pfam" id="PF11288">
    <property type="entry name" value="DUF3089"/>
    <property type="match status" value="1"/>
</dbReference>
<sequence length="334" mass="37769">MRKTICLILTVLAAAGCGPKGKNAGLLPQEPDYSKENMWYRTEGMIMDKDVDVFYVTPTCVWSWQDPTGNTIYYMDTENPGQRAATDISTRLGYELFRKSCNFFSPYYRQITMECWFGSEEEIERKYAVAHNDILKAFRYYMDNLNGGRPFFLAGHSQGAKAIIRLIEESLTEEQYSRLIAGYAFGFGISREELEKYPHLKPAEGSVDCGVTVCYNSVSSPEAISPAFKDNAVCINPVNWMTDGTYAPASLNKGSVFFHSDGHSDTLFNTVGARLLPEMNVVQVDGLDDEDYYIPSIGKIFPKGNYHVQEINLYFLNLQENIAERSEAYSKPEK</sequence>
<dbReference type="EMBL" id="JADIMH010000015">
    <property type="protein sequence ID" value="MBO8466772.1"/>
    <property type="molecule type" value="Genomic_DNA"/>
</dbReference>
<organism evidence="1 2">
    <name type="scientific">Candidatus Cryptobacteroides faecipullorum</name>
    <dbReference type="NCBI Taxonomy" id="2840764"/>
    <lineage>
        <taxon>Bacteria</taxon>
        <taxon>Pseudomonadati</taxon>
        <taxon>Bacteroidota</taxon>
        <taxon>Bacteroidia</taxon>
        <taxon>Bacteroidales</taxon>
        <taxon>Candidatus Cryptobacteroides</taxon>
    </lineage>
</organism>
<protein>
    <submittedName>
        <fullName evidence="1">DUF3089 domain-containing protein</fullName>
    </submittedName>
</protein>
<comment type="caution">
    <text evidence="1">The sequence shown here is derived from an EMBL/GenBank/DDBJ whole genome shotgun (WGS) entry which is preliminary data.</text>
</comment>
<evidence type="ECO:0000313" key="2">
    <source>
        <dbReference type="Proteomes" id="UP000823660"/>
    </source>
</evidence>
<reference evidence="1" key="1">
    <citation type="submission" date="2020-10" db="EMBL/GenBank/DDBJ databases">
        <authorList>
            <person name="Gilroy R."/>
        </authorList>
    </citation>
    <scope>NUCLEOTIDE SEQUENCE</scope>
    <source>
        <strain evidence="1">B1-15692</strain>
    </source>
</reference>
<dbReference type="PROSITE" id="PS51257">
    <property type="entry name" value="PROKAR_LIPOPROTEIN"/>
    <property type="match status" value="1"/>
</dbReference>
<dbReference type="InterPro" id="IPR029058">
    <property type="entry name" value="AB_hydrolase_fold"/>
</dbReference>
<dbReference type="AlphaFoldDB" id="A0A9D9NAS1"/>
<name>A0A9D9NAS1_9BACT</name>
<gene>
    <name evidence="1" type="ORF">IAB99_03290</name>
</gene>
<dbReference type="SUPFAM" id="SSF53474">
    <property type="entry name" value="alpha/beta-Hydrolases"/>
    <property type="match status" value="1"/>
</dbReference>
<evidence type="ECO:0000313" key="1">
    <source>
        <dbReference type="EMBL" id="MBO8466772.1"/>
    </source>
</evidence>
<proteinExistence type="predicted"/>
<accession>A0A9D9NAS1</accession>
<reference evidence="1" key="2">
    <citation type="journal article" date="2021" name="PeerJ">
        <title>Extensive microbial diversity within the chicken gut microbiome revealed by metagenomics and culture.</title>
        <authorList>
            <person name="Gilroy R."/>
            <person name="Ravi A."/>
            <person name="Getino M."/>
            <person name="Pursley I."/>
            <person name="Horton D.L."/>
            <person name="Alikhan N.F."/>
            <person name="Baker D."/>
            <person name="Gharbi K."/>
            <person name="Hall N."/>
            <person name="Watson M."/>
            <person name="Adriaenssens E.M."/>
            <person name="Foster-Nyarko E."/>
            <person name="Jarju S."/>
            <person name="Secka A."/>
            <person name="Antonio M."/>
            <person name="Oren A."/>
            <person name="Chaudhuri R.R."/>
            <person name="La Ragione R."/>
            <person name="Hildebrand F."/>
            <person name="Pallen M.J."/>
        </authorList>
    </citation>
    <scope>NUCLEOTIDE SEQUENCE</scope>
    <source>
        <strain evidence="1">B1-15692</strain>
    </source>
</reference>
<dbReference type="Proteomes" id="UP000823660">
    <property type="component" value="Unassembled WGS sequence"/>
</dbReference>